<evidence type="ECO:0000313" key="1">
    <source>
        <dbReference type="EMBL" id="HEW45453.1"/>
    </source>
</evidence>
<keyword evidence="1" id="KW-0238">DNA-binding</keyword>
<protein>
    <submittedName>
        <fullName evidence="1">AbrB/MazE/SpoVT family DNA-binding domain-containing protein</fullName>
    </submittedName>
</protein>
<dbReference type="Gene3D" id="2.40.50.100">
    <property type="match status" value="1"/>
</dbReference>
<dbReference type="InterPro" id="IPR008995">
    <property type="entry name" value="Mo/tungstate-bd_C_term_dom"/>
</dbReference>
<sequence length="72" mass="8556">MSWRLWMKKQIIFKGIITELDVGEFFSDIAVKFKNVEVRMVIPRSMVDEWGLKVGEKVYVVIEGQEAYLFKR</sequence>
<organism evidence="1">
    <name type="scientific">Hydrogenobacter sp</name>
    <dbReference type="NCBI Taxonomy" id="2152829"/>
    <lineage>
        <taxon>Bacteria</taxon>
        <taxon>Pseudomonadati</taxon>
        <taxon>Aquificota</taxon>
        <taxon>Aquificia</taxon>
        <taxon>Aquificales</taxon>
        <taxon>Aquificaceae</taxon>
        <taxon>Hydrogenobacter</taxon>
    </lineage>
</organism>
<dbReference type="EMBL" id="DSFP01000027">
    <property type="protein sequence ID" value="HEW45453.1"/>
    <property type="molecule type" value="Genomic_DNA"/>
</dbReference>
<dbReference type="AlphaFoldDB" id="A0A7C2ZN72"/>
<gene>
    <name evidence="1" type="ORF">ENO47_02105</name>
</gene>
<name>A0A7C2ZN72_9AQUI</name>
<comment type="caution">
    <text evidence="1">The sequence shown here is derived from an EMBL/GenBank/DDBJ whole genome shotgun (WGS) entry which is preliminary data.</text>
</comment>
<accession>A0A7C2ZN72</accession>
<dbReference type="SUPFAM" id="SSF50331">
    <property type="entry name" value="MOP-like"/>
    <property type="match status" value="1"/>
</dbReference>
<proteinExistence type="predicted"/>
<dbReference type="GO" id="GO:0003677">
    <property type="term" value="F:DNA binding"/>
    <property type="evidence" value="ECO:0007669"/>
    <property type="project" value="UniProtKB-KW"/>
</dbReference>
<reference evidence="1" key="1">
    <citation type="journal article" date="2020" name="mSystems">
        <title>Genome- and Community-Level Interaction Insights into Carbon Utilization and Element Cycling Functions of Hydrothermarchaeota in Hydrothermal Sediment.</title>
        <authorList>
            <person name="Zhou Z."/>
            <person name="Liu Y."/>
            <person name="Xu W."/>
            <person name="Pan J."/>
            <person name="Luo Z.H."/>
            <person name="Li M."/>
        </authorList>
    </citation>
    <scope>NUCLEOTIDE SEQUENCE [LARGE SCALE GENOMIC DNA]</scope>
    <source>
        <strain evidence="1">SpSt-132</strain>
    </source>
</reference>